<feature type="compositionally biased region" description="Low complexity" evidence="2">
    <location>
        <begin position="41"/>
        <end position="73"/>
    </location>
</feature>
<feature type="compositionally biased region" description="Low complexity" evidence="2">
    <location>
        <begin position="608"/>
        <end position="621"/>
    </location>
</feature>
<proteinExistence type="predicted"/>
<feature type="compositionally biased region" description="Low complexity" evidence="2">
    <location>
        <begin position="156"/>
        <end position="166"/>
    </location>
</feature>
<feature type="compositionally biased region" description="Basic residues" evidence="2">
    <location>
        <begin position="622"/>
        <end position="637"/>
    </location>
</feature>
<dbReference type="SMART" id="SM00355">
    <property type="entry name" value="ZnF_C2H2"/>
    <property type="match status" value="2"/>
</dbReference>
<feature type="compositionally biased region" description="Low complexity" evidence="2">
    <location>
        <begin position="312"/>
        <end position="325"/>
    </location>
</feature>
<evidence type="ECO:0000256" key="1">
    <source>
        <dbReference type="PROSITE-ProRule" id="PRU00042"/>
    </source>
</evidence>
<comment type="caution">
    <text evidence="4">The sequence shown here is derived from an EMBL/GenBank/DDBJ whole genome shotgun (WGS) entry which is preliminary data.</text>
</comment>
<feature type="compositionally biased region" description="Low complexity" evidence="2">
    <location>
        <begin position="464"/>
        <end position="474"/>
    </location>
</feature>
<reference evidence="4 5" key="1">
    <citation type="submission" date="2016-07" db="EMBL/GenBank/DDBJ databases">
        <title>Pervasive Adenine N6-methylation of Active Genes in Fungi.</title>
        <authorList>
            <consortium name="DOE Joint Genome Institute"/>
            <person name="Mondo S.J."/>
            <person name="Dannebaum R.O."/>
            <person name="Kuo R.C."/>
            <person name="Labutti K."/>
            <person name="Haridas S."/>
            <person name="Kuo A."/>
            <person name="Salamov A."/>
            <person name="Ahrendt S.R."/>
            <person name="Lipzen A."/>
            <person name="Sullivan W."/>
            <person name="Andreopoulos W.B."/>
            <person name="Clum A."/>
            <person name="Lindquist E."/>
            <person name="Daum C."/>
            <person name="Ramamoorthy G.K."/>
            <person name="Gryganskyi A."/>
            <person name="Culley D."/>
            <person name="Magnuson J.K."/>
            <person name="James T.Y."/>
            <person name="O'Malley M.A."/>
            <person name="Stajich J.E."/>
            <person name="Spatafora J.W."/>
            <person name="Visel A."/>
            <person name="Grigoriev I.V."/>
        </authorList>
    </citation>
    <scope>NUCLEOTIDE SEQUENCE [LARGE SCALE GENOMIC DNA]</scope>
    <source>
        <strain evidence="4 5">62-1032</strain>
    </source>
</reference>
<dbReference type="SUPFAM" id="SSF57667">
    <property type="entry name" value="beta-beta-alpha zinc fingers"/>
    <property type="match status" value="1"/>
</dbReference>
<feature type="domain" description="C2H2-type" evidence="3">
    <location>
        <begin position="695"/>
        <end position="719"/>
    </location>
</feature>
<feature type="compositionally biased region" description="Acidic residues" evidence="2">
    <location>
        <begin position="369"/>
        <end position="383"/>
    </location>
</feature>
<feature type="compositionally biased region" description="Low complexity" evidence="2">
    <location>
        <begin position="93"/>
        <end position="108"/>
    </location>
</feature>
<dbReference type="EMBL" id="MCGR01000038">
    <property type="protein sequence ID" value="ORY75291.1"/>
    <property type="molecule type" value="Genomic_DNA"/>
</dbReference>
<evidence type="ECO:0000313" key="5">
    <source>
        <dbReference type="Proteomes" id="UP000193467"/>
    </source>
</evidence>
<feature type="compositionally biased region" description="Acidic residues" evidence="2">
    <location>
        <begin position="503"/>
        <end position="528"/>
    </location>
</feature>
<keyword evidence="1" id="KW-0862">Zinc</keyword>
<feature type="region of interest" description="Disordered" evidence="2">
    <location>
        <begin position="1"/>
        <end position="188"/>
    </location>
</feature>
<feature type="compositionally biased region" description="Polar residues" evidence="2">
    <location>
        <begin position="208"/>
        <end position="220"/>
    </location>
</feature>
<dbReference type="Proteomes" id="UP000193467">
    <property type="component" value="Unassembled WGS sequence"/>
</dbReference>
<keyword evidence="5" id="KW-1185">Reference proteome</keyword>
<protein>
    <recommendedName>
        <fullName evidence="3">C2H2-type domain-containing protein</fullName>
    </recommendedName>
</protein>
<dbReference type="Gene3D" id="3.30.160.60">
    <property type="entry name" value="Classic Zinc Finger"/>
    <property type="match status" value="1"/>
</dbReference>
<gene>
    <name evidence="4" type="ORF">BCR35DRAFT_306258</name>
</gene>
<name>A0A1Y2EUM8_9BASI</name>
<organism evidence="4 5">
    <name type="scientific">Leucosporidium creatinivorum</name>
    <dbReference type="NCBI Taxonomy" id="106004"/>
    <lineage>
        <taxon>Eukaryota</taxon>
        <taxon>Fungi</taxon>
        <taxon>Dikarya</taxon>
        <taxon>Basidiomycota</taxon>
        <taxon>Pucciniomycotina</taxon>
        <taxon>Microbotryomycetes</taxon>
        <taxon>Leucosporidiales</taxon>
        <taxon>Leucosporidium</taxon>
    </lineage>
</organism>
<feature type="compositionally biased region" description="Low complexity" evidence="2">
    <location>
        <begin position="529"/>
        <end position="547"/>
    </location>
</feature>
<keyword evidence="1" id="KW-0863">Zinc-finger</keyword>
<feature type="region of interest" description="Disordered" evidence="2">
    <location>
        <begin position="205"/>
        <end position="657"/>
    </location>
</feature>
<dbReference type="GO" id="GO:0008270">
    <property type="term" value="F:zinc ion binding"/>
    <property type="evidence" value="ECO:0007669"/>
    <property type="project" value="UniProtKB-KW"/>
</dbReference>
<feature type="compositionally biased region" description="Polar residues" evidence="2">
    <location>
        <begin position="74"/>
        <end position="92"/>
    </location>
</feature>
<evidence type="ECO:0000313" key="4">
    <source>
        <dbReference type="EMBL" id="ORY75291.1"/>
    </source>
</evidence>
<dbReference type="InParanoid" id="A0A1Y2EUM8"/>
<dbReference type="InterPro" id="IPR036236">
    <property type="entry name" value="Znf_C2H2_sf"/>
</dbReference>
<feature type="compositionally biased region" description="Acidic residues" evidence="2">
    <location>
        <begin position="587"/>
        <end position="598"/>
    </location>
</feature>
<dbReference type="STRING" id="106004.A0A1Y2EUM8"/>
<dbReference type="InterPro" id="IPR013087">
    <property type="entry name" value="Znf_C2H2_type"/>
</dbReference>
<evidence type="ECO:0000259" key="3">
    <source>
        <dbReference type="PROSITE" id="PS50157"/>
    </source>
</evidence>
<accession>A0A1Y2EUM8</accession>
<feature type="compositionally biased region" description="Low complexity" evidence="2">
    <location>
        <begin position="640"/>
        <end position="649"/>
    </location>
</feature>
<sequence>MYPYSTDYGSAAGAVPLGKPRPVHQQPSFGDVQLFGDDEPPLFTTPLASSSTTSPNFGAPNDLPLPDLIPDSPTDFSPPNTYSLPFQHSSAYQQQQQQRNERSSSVPVPSFPKPIRRRTQEFKDQQSFVPTLYGHPLTAGGGLQNPFAPAPPPPAFAAGNGFNAGARSPSTDHPLSLPEQQDLLDRVRRDLHGVDLDNIKGPLRALALSSNPPRQPSSFGPPNIDLPPSPQHFPLGALHQLSQQQQREKDEMMRKTVSPQEAFLDYEDVDHRLHPSGMAGSPFGVGVGASLFAPIPRAASQPTATRTPPPLSTSHSASPSRASSPGGVGLSTSPHGASLFGSARKPHPFAVPQNAVSWKDRRQASGDDANGEDDEGSDDDEDSPVVKQEEEGVGAGGKGGVRNQPQESSSDDDEVDDGGVIGEFDEDTKPSLPPLGSTTTRPTHLPPPATATSTSLFIPPAPAPTRTSPAPAATAHEHMRPSARRALDLLQHFNDPVPGLNGDDGDASSKEEEEDPDADAEGEVDDEITSLPSRSSARATSSRAQTAEQELDDEDYVPTTSTTASGRPARSTAGQRKRTRSPFAEEAPSDSEASDPGDGESFHASGGSDSDAPPRASSSSTSHRRTAPAPNKRRRRVPPSSSLHSTSSTAIRCPHVNSDGTTCGVVFRRPYDLARHRETIHGETAEGKATKKVEWTCKGCGGTFSRKDALIRHARIRGHKSGI</sequence>
<keyword evidence="1" id="KW-0479">Metal-binding</keyword>
<evidence type="ECO:0000256" key="2">
    <source>
        <dbReference type="SAM" id="MobiDB-lite"/>
    </source>
</evidence>
<dbReference type="Pfam" id="PF00096">
    <property type="entry name" value="zf-C2H2"/>
    <property type="match status" value="1"/>
</dbReference>
<dbReference type="OrthoDB" id="2538238at2759"/>
<dbReference type="AlphaFoldDB" id="A0A1Y2EUM8"/>
<dbReference type="PROSITE" id="PS00028">
    <property type="entry name" value="ZINC_FINGER_C2H2_1"/>
    <property type="match status" value="1"/>
</dbReference>
<dbReference type="PROSITE" id="PS50157">
    <property type="entry name" value="ZINC_FINGER_C2H2_2"/>
    <property type="match status" value="1"/>
</dbReference>